<evidence type="ECO:0000256" key="1">
    <source>
        <dbReference type="SAM" id="MobiDB-lite"/>
    </source>
</evidence>
<proteinExistence type="predicted"/>
<comment type="caution">
    <text evidence="2">The sequence shown here is derived from an EMBL/GenBank/DDBJ whole genome shotgun (WGS) entry which is preliminary data.</text>
</comment>
<evidence type="ECO:0000313" key="3">
    <source>
        <dbReference type="Proteomes" id="UP001066276"/>
    </source>
</evidence>
<accession>A0AAV7QB83</accession>
<sequence>MPGNNRGVPCSNECKMGETDKMQTKLQFEAQKKPRSRDRCKEELGAVSEDRESNAEPEQHHILAAMQSSLAMINSKIDPLSYRMYRMTEPLDKQVEQVNEAERKISMVESQTLFYLHLALYVEYCMLYPAKSPGGW</sequence>
<feature type="region of interest" description="Disordered" evidence="1">
    <location>
        <begin position="28"/>
        <end position="58"/>
    </location>
</feature>
<dbReference type="Proteomes" id="UP001066276">
    <property type="component" value="Chromosome 6"/>
</dbReference>
<reference evidence="2" key="1">
    <citation type="journal article" date="2022" name="bioRxiv">
        <title>Sequencing and chromosome-scale assembly of the giantPleurodeles waltlgenome.</title>
        <authorList>
            <person name="Brown T."/>
            <person name="Elewa A."/>
            <person name="Iarovenko S."/>
            <person name="Subramanian E."/>
            <person name="Araus A.J."/>
            <person name="Petzold A."/>
            <person name="Susuki M."/>
            <person name="Suzuki K.-i.T."/>
            <person name="Hayashi T."/>
            <person name="Toyoda A."/>
            <person name="Oliveira C."/>
            <person name="Osipova E."/>
            <person name="Leigh N.D."/>
            <person name="Simon A."/>
            <person name="Yun M.H."/>
        </authorList>
    </citation>
    <scope>NUCLEOTIDE SEQUENCE</scope>
    <source>
        <strain evidence="2">20211129_DDA</strain>
        <tissue evidence="2">Liver</tissue>
    </source>
</reference>
<evidence type="ECO:0000313" key="2">
    <source>
        <dbReference type="EMBL" id="KAJ1137686.1"/>
    </source>
</evidence>
<organism evidence="2 3">
    <name type="scientific">Pleurodeles waltl</name>
    <name type="common">Iberian ribbed newt</name>
    <dbReference type="NCBI Taxonomy" id="8319"/>
    <lineage>
        <taxon>Eukaryota</taxon>
        <taxon>Metazoa</taxon>
        <taxon>Chordata</taxon>
        <taxon>Craniata</taxon>
        <taxon>Vertebrata</taxon>
        <taxon>Euteleostomi</taxon>
        <taxon>Amphibia</taxon>
        <taxon>Batrachia</taxon>
        <taxon>Caudata</taxon>
        <taxon>Salamandroidea</taxon>
        <taxon>Salamandridae</taxon>
        <taxon>Pleurodelinae</taxon>
        <taxon>Pleurodeles</taxon>
    </lineage>
</organism>
<gene>
    <name evidence="2" type="ORF">NDU88_004084</name>
</gene>
<name>A0AAV7QB83_PLEWA</name>
<keyword evidence="3" id="KW-1185">Reference proteome</keyword>
<protein>
    <submittedName>
        <fullName evidence="2">Uncharacterized protein</fullName>
    </submittedName>
</protein>
<dbReference type="AlphaFoldDB" id="A0AAV7QB83"/>
<dbReference type="EMBL" id="JANPWB010000010">
    <property type="protein sequence ID" value="KAJ1137686.1"/>
    <property type="molecule type" value="Genomic_DNA"/>
</dbReference>
<feature type="compositionally biased region" description="Basic and acidic residues" evidence="1">
    <location>
        <begin position="37"/>
        <end position="58"/>
    </location>
</feature>